<dbReference type="InterPro" id="IPR005814">
    <property type="entry name" value="Aminotrans_3"/>
</dbReference>
<dbReference type="Gene3D" id="3.40.640.10">
    <property type="entry name" value="Type I PLP-dependent aspartate aminotransferase-like (Major domain)"/>
    <property type="match status" value="1"/>
</dbReference>
<evidence type="ECO:0000256" key="3">
    <source>
        <dbReference type="ARBA" id="ARBA00022898"/>
    </source>
</evidence>
<dbReference type="Proteomes" id="UP000337189">
    <property type="component" value="Unassembled WGS sequence"/>
</dbReference>
<dbReference type="CDD" id="cd00610">
    <property type="entry name" value="OAT_like"/>
    <property type="match status" value="1"/>
</dbReference>
<protein>
    <submittedName>
        <fullName evidence="5">2,2-dialkylglycine decarboxylase</fullName>
    </submittedName>
</protein>
<dbReference type="Pfam" id="PF00202">
    <property type="entry name" value="Aminotran_3"/>
    <property type="match status" value="1"/>
</dbReference>
<accession>A0A5E4YJH7</accession>
<evidence type="ECO:0000256" key="4">
    <source>
        <dbReference type="RuleBase" id="RU003560"/>
    </source>
</evidence>
<dbReference type="InterPro" id="IPR015424">
    <property type="entry name" value="PyrdxlP-dep_Trfase"/>
</dbReference>
<dbReference type="GO" id="GO:0030170">
    <property type="term" value="F:pyridoxal phosphate binding"/>
    <property type="evidence" value="ECO:0007669"/>
    <property type="project" value="InterPro"/>
</dbReference>
<evidence type="ECO:0000256" key="2">
    <source>
        <dbReference type="ARBA" id="ARBA00008954"/>
    </source>
</evidence>
<comment type="similarity">
    <text evidence="2 4">Belongs to the class-III pyridoxal-phosphate-dependent aminotransferase family.</text>
</comment>
<proteinExistence type="inferred from homology"/>
<dbReference type="PROSITE" id="PS00600">
    <property type="entry name" value="AA_TRANSFER_CLASS_3"/>
    <property type="match status" value="1"/>
</dbReference>
<dbReference type="InterPro" id="IPR015422">
    <property type="entry name" value="PyrdxlP-dep_Trfase_small"/>
</dbReference>
<reference evidence="5 6" key="1">
    <citation type="submission" date="2019-08" db="EMBL/GenBank/DDBJ databases">
        <authorList>
            <person name="Peeters C."/>
        </authorList>
    </citation>
    <scope>NUCLEOTIDE SEQUENCE [LARGE SCALE GENOMIC DNA]</scope>
    <source>
        <strain evidence="5 6">LMG 31110</strain>
    </source>
</reference>
<dbReference type="EMBL" id="CABPSJ010000007">
    <property type="protein sequence ID" value="VVE48687.1"/>
    <property type="molecule type" value="Genomic_DNA"/>
</dbReference>
<dbReference type="Gene3D" id="3.90.1150.10">
    <property type="entry name" value="Aspartate Aminotransferase, domain 1"/>
    <property type="match status" value="1"/>
</dbReference>
<comment type="cofactor">
    <cofactor evidence="1">
        <name>pyridoxal 5'-phosphate</name>
        <dbReference type="ChEBI" id="CHEBI:597326"/>
    </cofactor>
</comment>
<sequence>MKAERCLDCKRRLTLPLCRLVALPTGDFLVSKNQDADFWRNARQHLIRYGGTFEPMIIERAQGSFVYDADGRAILDFTSGQMSAVLGHSHPDIVSVVTESIGRLDHLFSGMLSRPVVDLAKRLADLTPQGLDRVMLLSTGAESNEAAIRMAKLVTGKYEIVGFAQSWHGMTGAAASATYSAGRQGVGPAAVGSFAIPAPFTYRPRFGPAGQYDYLAELDYAFDLIDRQSSGNLAAFIAEPILSSGGIIELPPGYLAALKRKCEARGMLLILDEAQTGVGRTGTMFAFERDGVTPDILTLSKTLGAGLPLAAIVTSAQIEDRAHERGYLFYTTHVSDPLPAAVGLRVLDVVARDGLVARANVMGERLRSGLLGLMERFECVGDVRGRGLLLGMEIVKDRRTKAPADGLGAKITRECMNLGLSMNIVQLPGMGGVFRIAPPLTVSEEEIDLGLSLLGRAIERSL</sequence>
<organism evidence="5 6">
    <name type="scientific">Pandoraea communis</name>
    <dbReference type="NCBI Taxonomy" id="2508297"/>
    <lineage>
        <taxon>Bacteria</taxon>
        <taxon>Pseudomonadati</taxon>
        <taxon>Pseudomonadota</taxon>
        <taxon>Betaproteobacteria</taxon>
        <taxon>Burkholderiales</taxon>
        <taxon>Burkholderiaceae</taxon>
        <taxon>Pandoraea</taxon>
    </lineage>
</organism>
<dbReference type="PANTHER" id="PTHR45688:SF13">
    <property type="entry name" value="ALANINE--GLYOXYLATE AMINOTRANSFERASE 2-LIKE"/>
    <property type="match status" value="1"/>
</dbReference>
<name>A0A5E4YJH7_9BURK</name>
<evidence type="ECO:0000313" key="6">
    <source>
        <dbReference type="Proteomes" id="UP000337189"/>
    </source>
</evidence>
<evidence type="ECO:0000256" key="1">
    <source>
        <dbReference type="ARBA" id="ARBA00001933"/>
    </source>
</evidence>
<dbReference type="GO" id="GO:0008483">
    <property type="term" value="F:transaminase activity"/>
    <property type="evidence" value="ECO:0007669"/>
    <property type="project" value="InterPro"/>
</dbReference>
<dbReference type="PIRSF" id="PIRSF000521">
    <property type="entry name" value="Transaminase_4ab_Lys_Orn"/>
    <property type="match status" value="1"/>
</dbReference>
<keyword evidence="3 4" id="KW-0663">Pyridoxal phosphate</keyword>
<evidence type="ECO:0000313" key="5">
    <source>
        <dbReference type="EMBL" id="VVE48687.1"/>
    </source>
</evidence>
<dbReference type="InterPro" id="IPR049704">
    <property type="entry name" value="Aminotrans_3_PPA_site"/>
</dbReference>
<gene>
    <name evidence="5" type="ORF">PCO31110_04619</name>
</gene>
<dbReference type="SUPFAM" id="SSF53383">
    <property type="entry name" value="PLP-dependent transferases"/>
    <property type="match status" value="1"/>
</dbReference>
<dbReference type="AlphaFoldDB" id="A0A5E4YJH7"/>
<dbReference type="PANTHER" id="PTHR45688">
    <property type="match status" value="1"/>
</dbReference>
<dbReference type="InterPro" id="IPR015421">
    <property type="entry name" value="PyrdxlP-dep_Trfase_major"/>
</dbReference>